<dbReference type="PANTHER" id="PTHR30040:SF2">
    <property type="entry name" value="FAD:PROTEIN FMN TRANSFERASE"/>
    <property type="match status" value="1"/>
</dbReference>
<dbReference type="PANTHER" id="PTHR30040">
    <property type="entry name" value="THIAMINE BIOSYNTHESIS LIPOPROTEIN APBE"/>
    <property type="match status" value="1"/>
</dbReference>
<accession>A0A4R9C1J1</accession>
<dbReference type="GO" id="GO:0016740">
    <property type="term" value="F:transferase activity"/>
    <property type="evidence" value="ECO:0007669"/>
    <property type="project" value="UniProtKB-KW"/>
</dbReference>
<dbReference type="GO" id="GO:0046872">
    <property type="term" value="F:metal ion binding"/>
    <property type="evidence" value="ECO:0007669"/>
    <property type="project" value="UniProtKB-KW"/>
</dbReference>
<dbReference type="InterPro" id="IPR024932">
    <property type="entry name" value="ApbE"/>
</dbReference>
<keyword evidence="12" id="KW-1185">Reference proteome</keyword>
<dbReference type="OrthoDB" id="9778595at2"/>
<evidence type="ECO:0000313" key="11">
    <source>
        <dbReference type="EMBL" id="TFD94866.1"/>
    </source>
</evidence>
<evidence type="ECO:0000256" key="2">
    <source>
        <dbReference type="ARBA" id="ARBA00011955"/>
    </source>
</evidence>
<evidence type="ECO:0000256" key="9">
    <source>
        <dbReference type="ARBA" id="ARBA00031306"/>
    </source>
</evidence>
<comment type="caution">
    <text evidence="11">The sequence shown here is derived from an EMBL/GenBank/DDBJ whole genome shotgun (WGS) entry which is preliminary data.</text>
</comment>
<dbReference type="InterPro" id="IPR003374">
    <property type="entry name" value="ApbE-like_sf"/>
</dbReference>
<dbReference type="AlphaFoldDB" id="A0A4R9C1J1"/>
<proteinExistence type="predicted"/>
<dbReference type="Gene3D" id="3.10.520.10">
    <property type="entry name" value="ApbE-like domains"/>
    <property type="match status" value="2"/>
</dbReference>
<gene>
    <name evidence="11" type="ORF">E3T61_01515</name>
</gene>
<keyword evidence="4" id="KW-0285">Flavoprotein</keyword>
<evidence type="ECO:0000256" key="10">
    <source>
        <dbReference type="ARBA" id="ARBA00048540"/>
    </source>
</evidence>
<evidence type="ECO:0000256" key="6">
    <source>
        <dbReference type="ARBA" id="ARBA00022723"/>
    </source>
</evidence>
<dbReference type="SUPFAM" id="SSF143631">
    <property type="entry name" value="ApbE-like"/>
    <property type="match status" value="1"/>
</dbReference>
<evidence type="ECO:0000256" key="1">
    <source>
        <dbReference type="ARBA" id="ARBA00001946"/>
    </source>
</evidence>
<evidence type="ECO:0000313" key="12">
    <source>
        <dbReference type="Proteomes" id="UP000298468"/>
    </source>
</evidence>
<sequence length="246" mass="25676">MGTTVSLRFAGALPGAAVLHAVEAGFDDYDRRFSLYRPDSELSRVARGDLALRHASAELRERYADALEWRSRTAGAFTPHRPDGVIDLNGIVKASAMAAAADLLDTAGEADWLLNVGGDILGRGTLAGAPWSIGIADPADRAGLLATLTLDGDRCALATSGTAERGEHIWRRGPQPAGGASVYRQVTVRATDIITADVLATAILAGGREQLDDATARFAIDVLTVAADGALTATPRLQHARGLSPA</sequence>
<organism evidence="11 12">
    <name type="scientific">Cryobacterium lactosi</name>
    <dbReference type="NCBI Taxonomy" id="1259202"/>
    <lineage>
        <taxon>Bacteria</taxon>
        <taxon>Bacillati</taxon>
        <taxon>Actinomycetota</taxon>
        <taxon>Actinomycetes</taxon>
        <taxon>Micrococcales</taxon>
        <taxon>Microbacteriaceae</taxon>
        <taxon>Cryobacterium</taxon>
    </lineage>
</organism>
<evidence type="ECO:0000256" key="4">
    <source>
        <dbReference type="ARBA" id="ARBA00022630"/>
    </source>
</evidence>
<dbReference type="Proteomes" id="UP000298468">
    <property type="component" value="Unassembled WGS sequence"/>
</dbReference>
<comment type="catalytic activity">
    <reaction evidence="10">
        <text>L-threonyl-[protein] + FAD = FMN-L-threonyl-[protein] + AMP + H(+)</text>
        <dbReference type="Rhea" id="RHEA:36847"/>
        <dbReference type="Rhea" id="RHEA-COMP:11060"/>
        <dbReference type="Rhea" id="RHEA-COMP:11061"/>
        <dbReference type="ChEBI" id="CHEBI:15378"/>
        <dbReference type="ChEBI" id="CHEBI:30013"/>
        <dbReference type="ChEBI" id="CHEBI:57692"/>
        <dbReference type="ChEBI" id="CHEBI:74257"/>
        <dbReference type="ChEBI" id="CHEBI:456215"/>
        <dbReference type="EC" id="2.7.1.180"/>
    </reaction>
</comment>
<name>A0A4R9C1J1_9MICO</name>
<keyword evidence="8" id="KW-0460">Magnesium</keyword>
<evidence type="ECO:0000256" key="3">
    <source>
        <dbReference type="ARBA" id="ARBA00016337"/>
    </source>
</evidence>
<keyword evidence="7" id="KW-0274">FAD</keyword>
<dbReference type="EC" id="2.7.1.180" evidence="2"/>
<keyword evidence="6" id="KW-0479">Metal-binding</keyword>
<dbReference type="EMBL" id="SOHM01000003">
    <property type="protein sequence ID" value="TFD94866.1"/>
    <property type="molecule type" value="Genomic_DNA"/>
</dbReference>
<comment type="cofactor">
    <cofactor evidence="1">
        <name>Mg(2+)</name>
        <dbReference type="ChEBI" id="CHEBI:18420"/>
    </cofactor>
</comment>
<reference evidence="11 12" key="1">
    <citation type="submission" date="2019-03" db="EMBL/GenBank/DDBJ databases">
        <title>Genomics of glacier-inhabiting Cryobacterium strains.</title>
        <authorList>
            <person name="Liu Q."/>
            <person name="Xin Y.-H."/>
        </authorList>
    </citation>
    <scope>NUCLEOTIDE SEQUENCE [LARGE SCALE GENOMIC DNA]</scope>
    <source>
        <strain evidence="11 12">Sr59</strain>
    </source>
</reference>
<keyword evidence="5 11" id="KW-0808">Transferase</keyword>
<evidence type="ECO:0000256" key="5">
    <source>
        <dbReference type="ARBA" id="ARBA00022679"/>
    </source>
</evidence>
<protein>
    <recommendedName>
        <fullName evidence="3">FAD:protein FMN transferase</fullName>
        <ecNumber evidence="2">2.7.1.180</ecNumber>
    </recommendedName>
    <alternativeName>
        <fullName evidence="9">Flavin transferase</fullName>
    </alternativeName>
</protein>
<evidence type="ECO:0000256" key="8">
    <source>
        <dbReference type="ARBA" id="ARBA00022842"/>
    </source>
</evidence>
<dbReference type="Pfam" id="PF02424">
    <property type="entry name" value="ApbE"/>
    <property type="match status" value="2"/>
</dbReference>
<evidence type="ECO:0000256" key="7">
    <source>
        <dbReference type="ARBA" id="ARBA00022827"/>
    </source>
</evidence>